<accession>A0A0B2SG93</accession>
<dbReference type="EMBL" id="KN643612">
    <property type="protein sequence ID" value="KHN43833.1"/>
    <property type="molecule type" value="Genomic_DNA"/>
</dbReference>
<feature type="transmembrane region" description="Helical" evidence="1">
    <location>
        <begin position="85"/>
        <end position="105"/>
    </location>
</feature>
<protein>
    <submittedName>
        <fullName evidence="2">Uncharacterized protein</fullName>
    </submittedName>
</protein>
<keyword evidence="1" id="KW-1133">Transmembrane helix</keyword>
<gene>
    <name evidence="2" type="ORF">glysoja_039080</name>
</gene>
<reference evidence="2" key="1">
    <citation type="submission" date="2014-07" db="EMBL/GenBank/DDBJ databases">
        <title>Identification of a novel salt tolerance gene in wild soybean by whole-genome sequencing.</title>
        <authorList>
            <person name="Lam H.-M."/>
            <person name="Qi X."/>
            <person name="Li M.-W."/>
            <person name="Liu X."/>
            <person name="Xie M."/>
            <person name="Ni M."/>
            <person name="Xu X."/>
        </authorList>
    </citation>
    <scope>NUCLEOTIDE SEQUENCE [LARGE SCALE GENOMIC DNA]</scope>
    <source>
        <tissue evidence="2">Root</tissue>
    </source>
</reference>
<evidence type="ECO:0000313" key="2">
    <source>
        <dbReference type="EMBL" id="KHN43833.1"/>
    </source>
</evidence>
<name>A0A0B2SG93_GLYSO</name>
<organism evidence="2">
    <name type="scientific">Glycine soja</name>
    <name type="common">Wild soybean</name>
    <dbReference type="NCBI Taxonomy" id="3848"/>
    <lineage>
        <taxon>Eukaryota</taxon>
        <taxon>Viridiplantae</taxon>
        <taxon>Streptophyta</taxon>
        <taxon>Embryophyta</taxon>
        <taxon>Tracheophyta</taxon>
        <taxon>Spermatophyta</taxon>
        <taxon>Magnoliopsida</taxon>
        <taxon>eudicotyledons</taxon>
        <taxon>Gunneridae</taxon>
        <taxon>Pentapetalae</taxon>
        <taxon>rosids</taxon>
        <taxon>fabids</taxon>
        <taxon>Fabales</taxon>
        <taxon>Fabaceae</taxon>
        <taxon>Papilionoideae</taxon>
        <taxon>50 kb inversion clade</taxon>
        <taxon>NPAAA clade</taxon>
        <taxon>indigoferoid/millettioid clade</taxon>
        <taxon>Phaseoleae</taxon>
        <taxon>Glycine</taxon>
        <taxon>Glycine subgen. Soja</taxon>
    </lineage>
</organism>
<keyword evidence="1" id="KW-0472">Membrane</keyword>
<keyword evidence="1" id="KW-0812">Transmembrane</keyword>
<sequence>MGEDLHMRLDKQLSLTVLSRTVVVRSRGRSPSWWSRDRGGPCNRGSKRELAHIQLTSLRWCKRGTHGTTKVVFSSIGHLYLKEKLGFFAISIVWASFSTTSMFLFHGVENRDDIC</sequence>
<proteinExistence type="predicted"/>
<dbReference type="Proteomes" id="UP000053555">
    <property type="component" value="Unassembled WGS sequence"/>
</dbReference>
<evidence type="ECO:0000256" key="1">
    <source>
        <dbReference type="SAM" id="Phobius"/>
    </source>
</evidence>
<dbReference type="AlphaFoldDB" id="A0A0B2SG93"/>